<sequence>MTQIHVDDRKWDWPLQSGDGIVDVHNDEDKFEVDLDAQYFTPQEIKVQVIGRILDIHFEHNLKQDKLGDVSRQVTRSYKLPEDVDEKSVKSALKGSTLVITAAKKPKK</sequence>
<dbReference type="EMBL" id="BTRK01000004">
    <property type="protein sequence ID" value="GMR46331.1"/>
    <property type="molecule type" value="Genomic_DNA"/>
</dbReference>
<feature type="domain" description="SHSP" evidence="3">
    <location>
        <begin position="12"/>
        <end position="108"/>
    </location>
</feature>
<dbReference type="GO" id="GO:0005634">
    <property type="term" value="C:nucleus"/>
    <property type="evidence" value="ECO:0007669"/>
    <property type="project" value="TreeGrafter"/>
</dbReference>
<evidence type="ECO:0000313" key="4">
    <source>
        <dbReference type="EMBL" id="GMR46331.1"/>
    </source>
</evidence>
<reference evidence="5" key="1">
    <citation type="submission" date="2022-10" db="EMBL/GenBank/DDBJ databases">
        <title>Genome assembly of Pristionchus species.</title>
        <authorList>
            <person name="Yoshida K."/>
            <person name="Sommer R.J."/>
        </authorList>
    </citation>
    <scope>NUCLEOTIDE SEQUENCE [LARGE SCALE GENOMIC DNA]</scope>
    <source>
        <strain evidence="5">RS5460</strain>
    </source>
</reference>
<dbReference type="GO" id="GO:0042026">
    <property type="term" value="P:protein refolding"/>
    <property type="evidence" value="ECO:0007669"/>
    <property type="project" value="TreeGrafter"/>
</dbReference>
<dbReference type="InterPro" id="IPR008978">
    <property type="entry name" value="HSP20-like_chaperone"/>
</dbReference>
<dbReference type="GO" id="GO:0051082">
    <property type="term" value="F:unfolded protein binding"/>
    <property type="evidence" value="ECO:0007669"/>
    <property type="project" value="TreeGrafter"/>
</dbReference>
<dbReference type="Pfam" id="PF00011">
    <property type="entry name" value="HSP20"/>
    <property type="match status" value="1"/>
</dbReference>
<accession>A0AAN5CL19</accession>
<dbReference type="PROSITE" id="PS01031">
    <property type="entry name" value="SHSP"/>
    <property type="match status" value="1"/>
</dbReference>
<dbReference type="SUPFAM" id="SSF49764">
    <property type="entry name" value="HSP20-like chaperones"/>
    <property type="match status" value="1"/>
</dbReference>
<organism evidence="4 5">
    <name type="scientific">Pristionchus mayeri</name>
    <dbReference type="NCBI Taxonomy" id="1317129"/>
    <lineage>
        <taxon>Eukaryota</taxon>
        <taxon>Metazoa</taxon>
        <taxon>Ecdysozoa</taxon>
        <taxon>Nematoda</taxon>
        <taxon>Chromadorea</taxon>
        <taxon>Rhabditida</taxon>
        <taxon>Rhabditina</taxon>
        <taxon>Diplogasteromorpha</taxon>
        <taxon>Diplogasteroidea</taxon>
        <taxon>Neodiplogasteridae</taxon>
        <taxon>Pristionchus</taxon>
    </lineage>
</organism>
<comment type="caution">
    <text evidence="4">The sequence shown here is derived from an EMBL/GenBank/DDBJ whole genome shotgun (WGS) entry which is preliminary data.</text>
</comment>
<comment type="similarity">
    <text evidence="1 2">Belongs to the small heat shock protein (HSP20) family.</text>
</comment>
<dbReference type="Proteomes" id="UP001328107">
    <property type="component" value="Unassembled WGS sequence"/>
</dbReference>
<dbReference type="PANTHER" id="PTHR45640">
    <property type="entry name" value="HEAT SHOCK PROTEIN HSP-12.2-RELATED"/>
    <property type="match status" value="1"/>
</dbReference>
<dbReference type="InterPro" id="IPR002068">
    <property type="entry name" value="A-crystallin/Hsp20_dom"/>
</dbReference>
<name>A0AAN5CL19_9BILA</name>
<proteinExistence type="inferred from homology"/>
<dbReference type="PRINTS" id="PR00299">
    <property type="entry name" value="ACRYSTALLIN"/>
</dbReference>
<evidence type="ECO:0000313" key="5">
    <source>
        <dbReference type="Proteomes" id="UP001328107"/>
    </source>
</evidence>
<dbReference type="Gene3D" id="2.60.40.790">
    <property type="match status" value="1"/>
</dbReference>
<dbReference type="AlphaFoldDB" id="A0AAN5CL19"/>
<dbReference type="GO" id="GO:0005737">
    <property type="term" value="C:cytoplasm"/>
    <property type="evidence" value="ECO:0007669"/>
    <property type="project" value="TreeGrafter"/>
</dbReference>
<evidence type="ECO:0000256" key="1">
    <source>
        <dbReference type="PROSITE-ProRule" id="PRU00285"/>
    </source>
</evidence>
<keyword evidence="5" id="KW-1185">Reference proteome</keyword>
<gene>
    <name evidence="4" type="ORF">PMAYCL1PPCAC_16526</name>
</gene>
<protein>
    <recommendedName>
        <fullName evidence="3">SHSP domain-containing protein</fullName>
    </recommendedName>
</protein>
<dbReference type="CDD" id="cd06526">
    <property type="entry name" value="metazoan_ACD"/>
    <property type="match status" value="1"/>
</dbReference>
<dbReference type="GO" id="GO:0009408">
    <property type="term" value="P:response to heat"/>
    <property type="evidence" value="ECO:0007669"/>
    <property type="project" value="TreeGrafter"/>
</dbReference>
<dbReference type="InterPro" id="IPR001436">
    <property type="entry name" value="Alpha-crystallin/sHSP_animal"/>
</dbReference>
<evidence type="ECO:0000259" key="3">
    <source>
        <dbReference type="PROSITE" id="PS01031"/>
    </source>
</evidence>
<dbReference type="PANTHER" id="PTHR45640:SF35">
    <property type="entry name" value="HEAT SHOCK PROTEIN HSP-12.2"/>
    <property type="match status" value="1"/>
</dbReference>
<evidence type="ECO:0000256" key="2">
    <source>
        <dbReference type="RuleBase" id="RU003616"/>
    </source>
</evidence>